<feature type="domain" description="Kazal-like" evidence="5">
    <location>
        <begin position="318"/>
        <end position="369"/>
    </location>
</feature>
<dbReference type="InterPro" id="IPR050653">
    <property type="entry name" value="Prot_Inhib_GrowthFact_Antg"/>
</dbReference>
<dbReference type="PANTHER" id="PTHR10913">
    <property type="entry name" value="FOLLISTATIN-RELATED"/>
    <property type="match status" value="1"/>
</dbReference>
<dbReference type="Pfam" id="PF07648">
    <property type="entry name" value="Kazal_2"/>
    <property type="match status" value="3"/>
</dbReference>
<dbReference type="CDD" id="cd00104">
    <property type="entry name" value="KAZAL_FS"/>
    <property type="match status" value="3"/>
</dbReference>
<dbReference type="Proteomes" id="UP000494163">
    <property type="component" value="Chromosome 3R"/>
</dbReference>
<dbReference type="OrthoDB" id="126772at2759"/>
<evidence type="ECO:0000256" key="4">
    <source>
        <dbReference type="SAM" id="MobiDB-lite"/>
    </source>
</evidence>
<dbReference type="GO" id="GO:0005576">
    <property type="term" value="C:extracellular region"/>
    <property type="evidence" value="ECO:0007669"/>
    <property type="project" value="TreeGrafter"/>
</dbReference>
<feature type="compositionally biased region" description="Low complexity" evidence="4">
    <location>
        <begin position="521"/>
        <end position="568"/>
    </location>
</feature>
<keyword evidence="2" id="KW-0722">Serine protease inhibitor</keyword>
<evidence type="ECO:0000313" key="6">
    <source>
        <dbReference type="EMBL" id="ALC46426.1"/>
    </source>
</evidence>
<evidence type="ECO:0000259" key="5">
    <source>
        <dbReference type="PROSITE" id="PS51465"/>
    </source>
</evidence>
<dbReference type="InterPro" id="IPR036058">
    <property type="entry name" value="Kazal_dom_sf"/>
</dbReference>
<feature type="region of interest" description="Disordered" evidence="4">
    <location>
        <begin position="179"/>
        <end position="205"/>
    </location>
</feature>
<dbReference type="Gene3D" id="3.30.60.30">
    <property type="match status" value="4"/>
</dbReference>
<evidence type="ECO:0000313" key="7">
    <source>
        <dbReference type="Proteomes" id="UP000494163"/>
    </source>
</evidence>
<dbReference type="PANTHER" id="PTHR10913:SF45">
    <property type="entry name" value="FOLLISTATIN, ISOFORM A-RELATED"/>
    <property type="match status" value="1"/>
</dbReference>
<dbReference type="SUPFAM" id="SSF100895">
    <property type="entry name" value="Kazal-type serine protease inhibitors"/>
    <property type="match status" value="3"/>
</dbReference>
<dbReference type="OMA" id="NWRIVSE"/>
<dbReference type="PROSITE" id="PS51465">
    <property type="entry name" value="KAZAL_2"/>
    <property type="match status" value="1"/>
</dbReference>
<keyword evidence="7" id="KW-1185">Reference proteome</keyword>
<dbReference type="InterPro" id="IPR002350">
    <property type="entry name" value="Kazal_dom"/>
</dbReference>
<keyword evidence="3" id="KW-1015">Disulfide bond</keyword>
<feature type="compositionally biased region" description="Basic residues" evidence="4">
    <location>
        <begin position="181"/>
        <end position="193"/>
    </location>
</feature>
<accession>A0A0M4ENU7</accession>
<keyword evidence="1" id="KW-0646">Protease inhibitor</keyword>
<sequence length="659" mass="72413">NMLCANDNTPTCGRSRGEYLIFKNECELRKAQRENLMAAPLFDVALHYCLPGCEFGCEDVYQPICGVSVASNERRTFRNRCEMTRAGCYAKSDWLLYKWGVCPSSSRPNELQQPQHSVLIGQRKRRRPLPCTNIYRPVCASYAGVKSSFSNECLVNAENIRTGRNWRIISQGLCGEDSTKMKHNRKYKPKSKPKNMERSKRSDKQQNELAGFENAVHIFAPSTFHTQFISNDGMAMEKSYSLPARKPSSSSKLMSVYGSFEMKPKLQSAHKSCVFSNEPVCGSFNGETRSFSNVCELMQYSQTVGNAWTVLYEGACRQCDKPCPTVYSPICANRNGINYTIINECYLERLRCKDPNSVWRITQRAECAQLNDEVSQSIVSSTQKSASRIPQMLYSNHKATAAKAPAAARKRLHLRKRLRTTTVNTPTPKDMNRKIRKIDAESTDQFAATWASNNNWLLPQSQYSYEKPVYNWLATPTTTTTAQPTTVASVKSSGEIKTTTDILFLAASTTTAKPTTLQGESSTSTSTEPTTAATATTAAASTTTTTTAAAAATSSTNTFDSSSSTPTTDHVEQNSSTPLDSTTTELTLLNKSTVTATTAAATTTRATAATTIAGELATPETTTAKVAESQSEQTSIYGLAKDSLIMRLLRAQSSSNSVL</sequence>
<name>A0A0M4ENU7_DROBS</name>
<evidence type="ECO:0000256" key="2">
    <source>
        <dbReference type="ARBA" id="ARBA00022900"/>
    </source>
</evidence>
<dbReference type="AlphaFoldDB" id="A0A0M4ENU7"/>
<reference evidence="6 7" key="1">
    <citation type="submission" date="2015-08" db="EMBL/GenBank/DDBJ databases">
        <title>Ancestral chromatin configuration constrains chromatin evolution on differentiating sex chromosomes in Drosophila.</title>
        <authorList>
            <person name="Zhou Q."/>
            <person name="Bachtrog D."/>
        </authorList>
    </citation>
    <scope>NUCLEOTIDE SEQUENCE [LARGE SCALE GENOMIC DNA]</scope>
    <source>
        <tissue evidence="6">Whole larvae</tissue>
    </source>
</reference>
<evidence type="ECO:0000256" key="3">
    <source>
        <dbReference type="ARBA" id="ARBA00023157"/>
    </source>
</evidence>
<proteinExistence type="predicted"/>
<feature type="compositionally biased region" description="Basic and acidic residues" evidence="4">
    <location>
        <begin position="194"/>
        <end position="205"/>
    </location>
</feature>
<gene>
    <name evidence="6" type="ORF">Dbus_chr3Rg1176</name>
</gene>
<feature type="region of interest" description="Disordered" evidence="4">
    <location>
        <begin position="513"/>
        <end position="583"/>
    </location>
</feature>
<organism evidence="6 7">
    <name type="scientific">Drosophila busckii</name>
    <name type="common">Fruit fly</name>
    <dbReference type="NCBI Taxonomy" id="30019"/>
    <lineage>
        <taxon>Eukaryota</taxon>
        <taxon>Metazoa</taxon>
        <taxon>Ecdysozoa</taxon>
        <taxon>Arthropoda</taxon>
        <taxon>Hexapoda</taxon>
        <taxon>Insecta</taxon>
        <taxon>Pterygota</taxon>
        <taxon>Neoptera</taxon>
        <taxon>Endopterygota</taxon>
        <taxon>Diptera</taxon>
        <taxon>Brachycera</taxon>
        <taxon>Muscomorpha</taxon>
        <taxon>Ephydroidea</taxon>
        <taxon>Drosophilidae</taxon>
        <taxon>Drosophila</taxon>
    </lineage>
</organism>
<protein>
    <submittedName>
        <fullName evidence="6">CG1077</fullName>
    </submittedName>
</protein>
<feature type="compositionally biased region" description="Polar residues" evidence="4">
    <location>
        <begin position="573"/>
        <end position="583"/>
    </location>
</feature>
<dbReference type="STRING" id="30019.A0A0M4ENU7"/>
<feature type="non-terminal residue" evidence="6">
    <location>
        <position position="1"/>
    </location>
</feature>
<evidence type="ECO:0000256" key="1">
    <source>
        <dbReference type="ARBA" id="ARBA00022690"/>
    </source>
</evidence>
<dbReference type="EMBL" id="CP012526">
    <property type="protein sequence ID" value="ALC46426.1"/>
    <property type="molecule type" value="Genomic_DNA"/>
</dbReference>
<dbReference type="GO" id="GO:0030154">
    <property type="term" value="P:cell differentiation"/>
    <property type="evidence" value="ECO:0007669"/>
    <property type="project" value="TreeGrafter"/>
</dbReference>